<protein>
    <recommendedName>
        <fullName evidence="5">Right handed beta helix domain-containing protein</fullName>
    </recommendedName>
</protein>
<proteinExistence type="predicted"/>
<reference evidence="3" key="1">
    <citation type="journal article" date="2014" name="Int. J. Syst. Evol. Microbiol.">
        <title>Complete genome sequence of Corynebacterium casei LMG S-19264T (=DSM 44701T), isolated from a smear-ripened cheese.</title>
        <authorList>
            <consortium name="US DOE Joint Genome Institute (JGI-PGF)"/>
            <person name="Walter F."/>
            <person name="Albersmeier A."/>
            <person name="Kalinowski J."/>
            <person name="Ruckert C."/>
        </authorList>
    </citation>
    <scope>NUCLEOTIDE SEQUENCE</scope>
    <source>
        <strain evidence="3">KCTC 12870</strain>
    </source>
</reference>
<dbReference type="Gene3D" id="2.160.20.10">
    <property type="entry name" value="Single-stranded right-handed beta-helix, Pectin lyase-like"/>
    <property type="match status" value="1"/>
</dbReference>
<evidence type="ECO:0000256" key="2">
    <source>
        <dbReference type="SAM" id="SignalP"/>
    </source>
</evidence>
<evidence type="ECO:0008006" key="5">
    <source>
        <dbReference type="Google" id="ProtNLM"/>
    </source>
</evidence>
<evidence type="ECO:0000313" key="4">
    <source>
        <dbReference type="Proteomes" id="UP000642829"/>
    </source>
</evidence>
<sequence>MPHSLFMKILKCFSIFMALAGLLHGDNLIKNNNFTGWVDGKPASWTDRSKQDYSPLPNAGGMQVKIVREKNSSGEVLQKIPVEPGKRYRIAGEVECSTPGLGFIQVKRYAGGKEIDRINTGNVKGEGWTPVEKIFKTEGVDYIEVLLRWKQKSENMGSTISFRNLSLETVPPLTYNGEEVPPRAVPTFNSIGLYWKPNGGTASRSVTAEYRKKGTEKWNEAMPLWFDAADHPAAAASHTAEYRGSIVYLDAGTTYEVKLQLENGPTRIFDVNTWDENFKIARTVKLPKEYSETYVIEEGGNEADGYVLYEAEEGSVWDANDVAPSNIQINASWVIVRGLTLKGAKTHGIVLGAVNHIVIEHCDISGWGETRDSGQAKNLNSAIYSGSTSLEHIVVQNCELHDPRSDSNSWNQQRPGTKSKHPEGPQAITFRKGKGHYVIRYNNIYSDMDHMFNDSMGEFANFSFAGFPNRDTDIYDNFVSHCWDDGLEIEGANMNVRVWNNYLDMTYGALGGASTSLGPVYFFRNVYAVSRKHEGTESNDYRGHYLLKIGNKNQTYTQGKTYVFHNTILQPPAFEGFRDPSSGGQSGIVFTDKRNHQENITSRNNILQMRKDKDWAIRDVQLTASGDYDYDLYNGRMMAREGSQTNGIVGAPVYERAPDGRLWLAPDSLGYDAGARIPNFNDDYTGKAPDIGAVERDSKAAKPKLWPAFPENYQPPVEEPAIEVSAQ</sequence>
<comment type="caution">
    <text evidence="3">The sequence shown here is derived from an EMBL/GenBank/DDBJ whole genome shotgun (WGS) entry which is preliminary data.</text>
</comment>
<dbReference type="EMBL" id="BMXG01000002">
    <property type="protein sequence ID" value="GHB92440.1"/>
    <property type="molecule type" value="Genomic_DNA"/>
</dbReference>
<gene>
    <name evidence="3" type="ORF">GCM10007047_04450</name>
</gene>
<accession>A0A8J3DF15</accession>
<dbReference type="SUPFAM" id="SSF51126">
    <property type="entry name" value="Pectin lyase-like"/>
    <property type="match status" value="1"/>
</dbReference>
<evidence type="ECO:0000256" key="1">
    <source>
        <dbReference type="SAM" id="MobiDB-lite"/>
    </source>
</evidence>
<feature type="region of interest" description="Disordered" evidence="1">
    <location>
        <begin position="706"/>
        <end position="727"/>
    </location>
</feature>
<keyword evidence="4" id="KW-1185">Reference proteome</keyword>
<evidence type="ECO:0000313" key="3">
    <source>
        <dbReference type="EMBL" id="GHB92440.1"/>
    </source>
</evidence>
<feature type="compositionally biased region" description="Polar residues" evidence="1">
    <location>
        <begin position="406"/>
        <end position="416"/>
    </location>
</feature>
<dbReference type="Proteomes" id="UP000642829">
    <property type="component" value="Unassembled WGS sequence"/>
</dbReference>
<feature type="signal peptide" evidence="2">
    <location>
        <begin position="1"/>
        <end position="20"/>
    </location>
</feature>
<name>A0A8J3DF15_9BACT</name>
<feature type="region of interest" description="Disordered" evidence="1">
    <location>
        <begin position="402"/>
        <end position="427"/>
    </location>
</feature>
<dbReference type="InterPro" id="IPR012334">
    <property type="entry name" value="Pectin_lyas_fold"/>
</dbReference>
<dbReference type="Gene3D" id="2.60.120.260">
    <property type="entry name" value="Galactose-binding domain-like"/>
    <property type="match status" value="1"/>
</dbReference>
<organism evidence="3 4">
    <name type="scientific">Cerasicoccus arenae</name>
    <dbReference type="NCBI Taxonomy" id="424488"/>
    <lineage>
        <taxon>Bacteria</taxon>
        <taxon>Pseudomonadati</taxon>
        <taxon>Verrucomicrobiota</taxon>
        <taxon>Opitutia</taxon>
        <taxon>Puniceicoccales</taxon>
        <taxon>Cerasicoccaceae</taxon>
        <taxon>Cerasicoccus</taxon>
    </lineage>
</organism>
<dbReference type="InterPro" id="IPR011050">
    <property type="entry name" value="Pectin_lyase_fold/virulence"/>
</dbReference>
<keyword evidence="2" id="KW-0732">Signal</keyword>
<dbReference type="AlphaFoldDB" id="A0A8J3DF15"/>
<reference evidence="3" key="2">
    <citation type="submission" date="2020-09" db="EMBL/GenBank/DDBJ databases">
        <authorList>
            <person name="Sun Q."/>
            <person name="Kim S."/>
        </authorList>
    </citation>
    <scope>NUCLEOTIDE SEQUENCE</scope>
    <source>
        <strain evidence="3">KCTC 12870</strain>
    </source>
</reference>
<feature type="chain" id="PRO_5035323318" description="Right handed beta helix domain-containing protein" evidence="2">
    <location>
        <begin position="21"/>
        <end position="727"/>
    </location>
</feature>